<feature type="region of interest" description="Disordered" evidence="1">
    <location>
        <begin position="1"/>
        <end position="20"/>
    </location>
</feature>
<dbReference type="RefSeq" id="WP_023008491.1">
    <property type="nucleotide sequence ID" value="NZ_WBMP01000001.1"/>
</dbReference>
<protein>
    <submittedName>
        <fullName evidence="2">Uncharacterized protein</fullName>
    </submittedName>
</protein>
<organism evidence="2 3">
    <name type="scientific">Marinobacter nauticus</name>
    <name type="common">Marinobacter hydrocarbonoclasticus</name>
    <name type="synonym">Marinobacter aquaeolei</name>
    <dbReference type="NCBI Taxonomy" id="2743"/>
    <lineage>
        <taxon>Bacteria</taxon>
        <taxon>Pseudomonadati</taxon>
        <taxon>Pseudomonadota</taxon>
        <taxon>Gammaproteobacteria</taxon>
        <taxon>Pseudomonadales</taxon>
        <taxon>Marinobacteraceae</taxon>
        <taxon>Marinobacter</taxon>
    </lineage>
</organism>
<evidence type="ECO:0000313" key="3">
    <source>
        <dbReference type="Proteomes" id="UP000469950"/>
    </source>
</evidence>
<evidence type="ECO:0000313" key="2">
    <source>
        <dbReference type="EMBL" id="KAE8547254.1"/>
    </source>
</evidence>
<name>A0A833NF62_MARNT</name>
<evidence type="ECO:0000256" key="1">
    <source>
        <dbReference type="SAM" id="MobiDB-lite"/>
    </source>
</evidence>
<reference evidence="2 3" key="1">
    <citation type="submission" date="2019-10" db="EMBL/GenBank/DDBJ databases">
        <title>Draft genome sequence of Marinobacter hydrocarbonoclasticus NCT7M from the microbiome of the marine copepod.</title>
        <authorList>
            <person name="Nuttall R."/>
            <person name="Sharma G."/>
            <person name="Moisander P."/>
        </authorList>
    </citation>
    <scope>NUCLEOTIDE SEQUENCE [LARGE SCALE GENOMIC DNA]</scope>
    <source>
        <strain evidence="2 3">NCT7M</strain>
    </source>
</reference>
<proteinExistence type="predicted"/>
<dbReference type="Proteomes" id="UP000469950">
    <property type="component" value="Unassembled WGS sequence"/>
</dbReference>
<sequence length="58" mass="6468">MPIYGATTGTPERKCTNKGPISTQARQRCRQAQGHRIFCVDIHPDEVLDGQVLFPDTL</sequence>
<dbReference type="EMBL" id="WBMP01000001">
    <property type="protein sequence ID" value="KAE8547254.1"/>
    <property type="molecule type" value="Genomic_DNA"/>
</dbReference>
<accession>A0A833NF62</accession>
<dbReference type="AlphaFoldDB" id="A0A833NF62"/>
<comment type="caution">
    <text evidence="2">The sequence shown here is derived from an EMBL/GenBank/DDBJ whole genome shotgun (WGS) entry which is preliminary data.</text>
</comment>
<gene>
    <name evidence="2" type="ORF">F6453_0146</name>
</gene>